<dbReference type="InterPro" id="IPR000184">
    <property type="entry name" value="Bac_surfAg_D15"/>
</dbReference>
<evidence type="ECO:0000256" key="6">
    <source>
        <dbReference type="SAM" id="MobiDB-lite"/>
    </source>
</evidence>
<dbReference type="GO" id="GO:0005741">
    <property type="term" value="C:mitochondrial outer membrane"/>
    <property type="evidence" value="ECO:0007669"/>
    <property type="project" value="UniProtKB-SubCell"/>
</dbReference>
<evidence type="ECO:0000256" key="3">
    <source>
        <dbReference type="ARBA" id="ARBA00022452"/>
    </source>
</evidence>
<evidence type="ECO:0000256" key="1">
    <source>
        <dbReference type="ARBA" id="ARBA00004374"/>
    </source>
</evidence>
<evidence type="ECO:0000256" key="4">
    <source>
        <dbReference type="ARBA" id="ARBA00022692"/>
    </source>
</evidence>
<dbReference type="AlphaFoldDB" id="A0ABD2MWH5"/>
<feature type="domain" description="Bacterial surface antigen (D15)" evidence="7">
    <location>
        <begin position="161"/>
        <end position="299"/>
    </location>
</feature>
<comment type="similarity">
    <text evidence="2">Belongs to the SAM50/omp85 family.</text>
</comment>
<dbReference type="PANTHER" id="PTHR12815:SF18">
    <property type="entry name" value="SORTING AND ASSEMBLY MACHINERY COMPONENT 50 HOMOLOG"/>
    <property type="match status" value="1"/>
</dbReference>
<dbReference type="Pfam" id="PF01103">
    <property type="entry name" value="Omp85"/>
    <property type="match status" value="1"/>
</dbReference>
<comment type="subcellular location">
    <subcellularLocation>
        <location evidence="1">Mitochondrion outer membrane</location>
        <topology evidence="1">Multi-pass membrane protein</topology>
    </subcellularLocation>
</comment>
<sequence length="322" mass="35749">MGIVHAKAPQPPKYPLDDPPMMSFAPNSDDIPKQNFEYGDTDPNSKDIVVEGISARVDKVHIDGIDRTKDDYIQDCFDDLFKATTFQDILVGAHRARLKLEELGCFKNIAVFVDTSKGVGSTPDGLDVTFSVKEFRRLTGGVSTHVGDNEGSLMIGMRAPNIYGRGEKVQVEYSHGSKKNTQFSVGFIKPFKGKYRPVATASVFQSHSEYTASGFRERGRGVLLDFGFHSYPLVKHNIQWEGVIRELGVAGKSTSFEVREQSGVTLKSALRHIISADFRDDNIFPTGGTLLQNTTEVADWVGMLVFGRTMFFFNQTSLFLTI</sequence>
<evidence type="ECO:0000256" key="2">
    <source>
        <dbReference type="ARBA" id="ARBA00010913"/>
    </source>
</evidence>
<evidence type="ECO:0000259" key="7">
    <source>
        <dbReference type="Pfam" id="PF01103"/>
    </source>
</evidence>
<name>A0ABD2MWH5_9CUCU</name>
<dbReference type="EMBL" id="JABFTP020000042">
    <property type="protein sequence ID" value="KAL3270662.1"/>
    <property type="molecule type" value="Genomic_DNA"/>
</dbReference>
<keyword evidence="5" id="KW-0472">Membrane</keyword>
<accession>A0ABD2MWH5</accession>
<organism evidence="8 9">
    <name type="scientific">Cryptolaemus montrouzieri</name>
    <dbReference type="NCBI Taxonomy" id="559131"/>
    <lineage>
        <taxon>Eukaryota</taxon>
        <taxon>Metazoa</taxon>
        <taxon>Ecdysozoa</taxon>
        <taxon>Arthropoda</taxon>
        <taxon>Hexapoda</taxon>
        <taxon>Insecta</taxon>
        <taxon>Pterygota</taxon>
        <taxon>Neoptera</taxon>
        <taxon>Endopterygota</taxon>
        <taxon>Coleoptera</taxon>
        <taxon>Polyphaga</taxon>
        <taxon>Cucujiformia</taxon>
        <taxon>Coccinelloidea</taxon>
        <taxon>Coccinellidae</taxon>
        <taxon>Scymninae</taxon>
        <taxon>Scymnini</taxon>
        <taxon>Cryptolaemus</taxon>
    </lineage>
</organism>
<dbReference type="InterPro" id="IPR039910">
    <property type="entry name" value="D15-like"/>
</dbReference>
<evidence type="ECO:0000313" key="8">
    <source>
        <dbReference type="EMBL" id="KAL3270662.1"/>
    </source>
</evidence>
<feature type="compositionally biased region" description="Pro residues" evidence="6">
    <location>
        <begin position="9"/>
        <end position="18"/>
    </location>
</feature>
<gene>
    <name evidence="8" type="ORF">HHI36_021190</name>
</gene>
<feature type="region of interest" description="Disordered" evidence="6">
    <location>
        <begin position="1"/>
        <end position="24"/>
    </location>
</feature>
<keyword evidence="4" id="KW-0812">Transmembrane</keyword>
<reference evidence="8 9" key="1">
    <citation type="journal article" date="2021" name="BMC Biol.">
        <title>Horizontally acquired antibacterial genes associated with adaptive radiation of ladybird beetles.</title>
        <authorList>
            <person name="Li H.S."/>
            <person name="Tang X.F."/>
            <person name="Huang Y.H."/>
            <person name="Xu Z.Y."/>
            <person name="Chen M.L."/>
            <person name="Du X.Y."/>
            <person name="Qiu B.Y."/>
            <person name="Chen P.T."/>
            <person name="Zhang W."/>
            <person name="Slipinski A."/>
            <person name="Escalona H.E."/>
            <person name="Waterhouse R.M."/>
            <person name="Zwick A."/>
            <person name="Pang H."/>
        </authorList>
    </citation>
    <scope>NUCLEOTIDE SEQUENCE [LARGE SCALE GENOMIC DNA]</scope>
    <source>
        <strain evidence="8">SYSU2018</strain>
    </source>
</reference>
<keyword evidence="9" id="KW-1185">Reference proteome</keyword>
<dbReference type="PANTHER" id="PTHR12815">
    <property type="entry name" value="SORTING AND ASSEMBLY MACHINERY SAMM50 PROTEIN FAMILY MEMBER"/>
    <property type="match status" value="1"/>
</dbReference>
<evidence type="ECO:0000313" key="9">
    <source>
        <dbReference type="Proteomes" id="UP001516400"/>
    </source>
</evidence>
<protein>
    <recommendedName>
        <fullName evidence="7">Bacterial surface antigen (D15) domain-containing protein</fullName>
    </recommendedName>
</protein>
<dbReference type="Gene3D" id="2.40.160.50">
    <property type="entry name" value="membrane protein fhac: a member of the omp85/tpsb transporter family"/>
    <property type="match status" value="1"/>
</dbReference>
<keyword evidence="3" id="KW-1134">Transmembrane beta strand</keyword>
<dbReference type="Proteomes" id="UP001516400">
    <property type="component" value="Unassembled WGS sequence"/>
</dbReference>
<evidence type="ECO:0000256" key="5">
    <source>
        <dbReference type="ARBA" id="ARBA00023136"/>
    </source>
</evidence>
<proteinExistence type="inferred from homology"/>
<comment type="caution">
    <text evidence="8">The sequence shown here is derived from an EMBL/GenBank/DDBJ whole genome shotgun (WGS) entry which is preliminary data.</text>
</comment>